<gene>
    <name evidence="3" type="ORF">ACFQH9_01020</name>
</gene>
<comment type="caution">
    <text evidence="3">The sequence shown here is derived from an EMBL/GenBank/DDBJ whole genome shotgun (WGS) entry which is preliminary data.</text>
</comment>
<keyword evidence="1 3" id="KW-0560">Oxidoreductase</keyword>
<feature type="domain" description="Flavin reductase like" evidence="2">
    <location>
        <begin position="11"/>
        <end position="152"/>
    </location>
</feature>
<dbReference type="Proteomes" id="UP001596119">
    <property type="component" value="Unassembled WGS sequence"/>
</dbReference>
<sequence>MLDRRTFRDVVGRFASGVTVITTAHEGVLHGGTASAFTSLSDDPPSVVVCLNRTSNTCAAIRQARRFAVNILTEQQAALAARFAGKGEDKFRGIGTLEEGGIPLLADAHAHLVCEVEQDIESGTHVVLIARVTAARIGDGLPLAYYRGGFGRFHPRPPAA</sequence>
<dbReference type="GO" id="GO:0016491">
    <property type="term" value="F:oxidoreductase activity"/>
    <property type="evidence" value="ECO:0007669"/>
    <property type="project" value="UniProtKB-KW"/>
</dbReference>
<dbReference type="InterPro" id="IPR050268">
    <property type="entry name" value="NADH-dep_flavin_reductase"/>
</dbReference>
<accession>A0ABW1I0H0</accession>
<name>A0ABW1I0H0_9PSEU</name>
<dbReference type="PANTHER" id="PTHR30466">
    <property type="entry name" value="FLAVIN REDUCTASE"/>
    <property type="match status" value="1"/>
</dbReference>
<dbReference type="RefSeq" id="WP_379563149.1">
    <property type="nucleotide sequence ID" value="NZ_JBHSQK010000003.1"/>
</dbReference>
<dbReference type="EC" id="1.5.1.-" evidence="3"/>
<reference evidence="4" key="1">
    <citation type="journal article" date="2019" name="Int. J. Syst. Evol. Microbiol.">
        <title>The Global Catalogue of Microorganisms (GCM) 10K type strain sequencing project: providing services to taxonomists for standard genome sequencing and annotation.</title>
        <authorList>
            <consortium name="The Broad Institute Genomics Platform"/>
            <consortium name="The Broad Institute Genome Sequencing Center for Infectious Disease"/>
            <person name="Wu L."/>
            <person name="Ma J."/>
        </authorList>
    </citation>
    <scope>NUCLEOTIDE SEQUENCE [LARGE SCALE GENOMIC DNA]</scope>
    <source>
        <strain evidence="4">CGMCC 4.7397</strain>
    </source>
</reference>
<dbReference type="Pfam" id="PF01613">
    <property type="entry name" value="Flavin_Reduct"/>
    <property type="match status" value="1"/>
</dbReference>
<evidence type="ECO:0000313" key="4">
    <source>
        <dbReference type="Proteomes" id="UP001596119"/>
    </source>
</evidence>
<dbReference type="InterPro" id="IPR012349">
    <property type="entry name" value="Split_barrel_FMN-bd"/>
</dbReference>
<evidence type="ECO:0000256" key="1">
    <source>
        <dbReference type="ARBA" id="ARBA00023002"/>
    </source>
</evidence>
<dbReference type="EMBL" id="JBHSQK010000003">
    <property type="protein sequence ID" value="MFC5946855.1"/>
    <property type="molecule type" value="Genomic_DNA"/>
</dbReference>
<proteinExistence type="predicted"/>
<dbReference type="SUPFAM" id="SSF50475">
    <property type="entry name" value="FMN-binding split barrel"/>
    <property type="match status" value="1"/>
</dbReference>
<organism evidence="3 4">
    <name type="scientific">Pseudonocardia lutea</name>
    <dbReference type="NCBI Taxonomy" id="2172015"/>
    <lineage>
        <taxon>Bacteria</taxon>
        <taxon>Bacillati</taxon>
        <taxon>Actinomycetota</taxon>
        <taxon>Actinomycetes</taxon>
        <taxon>Pseudonocardiales</taxon>
        <taxon>Pseudonocardiaceae</taxon>
        <taxon>Pseudonocardia</taxon>
    </lineage>
</organism>
<dbReference type="PANTHER" id="PTHR30466:SF1">
    <property type="entry name" value="FMN REDUCTASE (NADH) RUTF"/>
    <property type="match status" value="1"/>
</dbReference>
<dbReference type="SMART" id="SM00903">
    <property type="entry name" value="Flavin_Reduct"/>
    <property type="match status" value="1"/>
</dbReference>
<dbReference type="InterPro" id="IPR002563">
    <property type="entry name" value="Flavin_Rdtase-like_dom"/>
</dbReference>
<evidence type="ECO:0000259" key="2">
    <source>
        <dbReference type="SMART" id="SM00903"/>
    </source>
</evidence>
<evidence type="ECO:0000313" key="3">
    <source>
        <dbReference type="EMBL" id="MFC5946855.1"/>
    </source>
</evidence>
<protein>
    <submittedName>
        <fullName evidence="3">Flavin reductase family protein</fullName>
        <ecNumber evidence="3">1.5.1.-</ecNumber>
    </submittedName>
</protein>
<keyword evidence="4" id="KW-1185">Reference proteome</keyword>
<dbReference type="Gene3D" id="2.30.110.10">
    <property type="entry name" value="Electron Transport, Fmn-binding Protein, Chain A"/>
    <property type="match status" value="1"/>
</dbReference>